<feature type="compositionally biased region" description="Polar residues" evidence="1">
    <location>
        <begin position="1156"/>
        <end position="1166"/>
    </location>
</feature>
<feature type="region of interest" description="Disordered" evidence="1">
    <location>
        <begin position="1072"/>
        <end position="1184"/>
    </location>
</feature>
<feature type="region of interest" description="Disordered" evidence="1">
    <location>
        <begin position="476"/>
        <end position="496"/>
    </location>
</feature>
<evidence type="ECO:0000313" key="2">
    <source>
        <dbReference type="EMBL" id="JAS20700.1"/>
    </source>
</evidence>
<protein>
    <submittedName>
        <fullName evidence="2">Uncharacterized protein</fullName>
    </submittedName>
</protein>
<feature type="region of interest" description="Disordered" evidence="1">
    <location>
        <begin position="301"/>
        <end position="321"/>
    </location>
</feature>
<evidence type="ECO:0000256" key="1">
    <source>
        <dbReference type="SAM" id="MobiDB-lite"/>
    </source>
</evidence>
<proteinExistence type="predicted"/>
<reference evidence="2" key="1">
    <citation type="submission" date="2015-12" db="EMBL/GenBank/DDBJ databases">
        <title>De novo transcriptome assembly of four potential Pierce s Disease insect vectors from Arizona vineyards.</title>
        <authorList>
            <person name="Tassone E.E."/>
        </authorList>
    </citation>
    <scope>NUCLEOTIDE SEQUENCE</scope>
</reference>
<name>A0A1B6D4V5_9HEMI</name>
<dbReference type="AlphaFoldDB" id="A0A1B6D4V5"/>
<feature type="region of interest" description="Disordered" evidence="1">
    <location>
        <begin position="996"/>
        <end position="1019"/>
    </location>
</feature>
<sequence>MFSTKPKSTILLKDVELEKKKEFERRKKLRLQQVRQQSKDLAYSLREKIRLEKCQQQNLSKQQKYKQLKRWQEEKLGELQEIYKCCLRDVGQSHIQAAKQPDVVAILAAQSKINSDKAMERGFEATQKKKLEDEENNYKKEAPLIHKQLVRTKEDIRSVLVSSLPPPVPLSSLETHSQVSQSNHTEIPTIPEPQTKRVLQEIPSNIPIQVVRTENTNKNELKFCGNNQKENIESENENPRKDKIFSTRNIDQIDTNYNKSIISPTSCTDCGYVCRCHEKSSISTNRRRCFSESYQATNFQESDYESDSTWPPRSSPCSQQQTVHSSKASVVKFYDHPNRFRKKYNRPVNVKKHSFKEPDVKSYQDAKSEIDLKKQKELHLKQMANREKKRSKLAFYKEKIIKEFDELGQELEAICREEMNIKNRARHLTIKNKQSLDVKQKKMEEAFLKSQKQDIITEAQLSIIDEVEEPNIWNVSTQNHPRNNSPTDTTPAQWSDQTDLQEILDRLEKRSKEMLEKLSFDQFQEYPGKLLNPSTSATSKTSSVKLVEKQVHVSPKDKSAQIQLTETSILTSNENFDKPNQIQEKLSTENLPKINVELNNSTIDLNVVGLDQTKKNTYTGSYDGVTVTVRLNKNSSKIKKDKSNLKYSGYETTSSAYCSPPDQIVPPKKPIIDDLIKTVGKINNLKPFIIKLLGMSRESVEEITRNNKEKSIIEEHSKIISDEDEFVHSNKIQDPYNQHPKIEHLKSLHDSLTEKYMEKLQQISQHYENLLSPQVSPAHFDHKPMTFGNISPIQTKPKDYFNQSLRDILDEMDHQTVVSTESSYNRLPADIENNDFPIHQEAVATQYKMYPKADQTFQELADLMVAQSHISGLFGLPQSISPKPPKKDFSLEERQRRMSSWIDNRASLHREYEEMNTPPTPDIPSHIRRNFQQKFQNLPPQTDLSESFNLQDLLKFEVDSPDVQELAPDFPENGNSYNSKSGAQPRFTDHTPTDFQISSNDQHKSPTVYNKPLSTPVTKTTTREIKINSPQENIEMKEITHKSNIFSFDELELDLAKMGIGWAGATLRKTREAAELSPDSSSSKNESYLRLKYQRQNSPKTSQDRSMRTRVSTPINLQSPPRHMFSSSDDVNNSDNILTKKTKKSTEESFHVSFKNLFTSRTTDTDLTPPELGLKPSSLGSPKY</sequence>
<feature type="compositionally biased region" description="Polar residues" evidence="1">
    <location>
        <begin position="1109"/>
        <end position="1119"/>
    </location>
</feature>
<accession>A0A1B6D4V5</accession>
<organism evidence="2">
    <name type="scientific">Clastoptera arizonana</name>
    <name type="common">Arizona spittle bug</name>
    <dbReference type="NCBI Taxonomy" id="38151"/>
    <lineage>
        <taxon>Eukaryota</taxon>
        <taxon>Metazoa</taxon>
        <taxon>Ecdysozoa</taxon>
        <taxon>Arthropoda</taxon>
        <taxon>Hexapoda</taxon>
        <taxon>Insecta</taxon>
        <taxon>Pterygota</taxon>
        <taxon>Neoptera</taxon>
        <taxon>Paraneoptera</taxon>
        <taxon>Hemiptera</taxon>
        <taxon>Auchenorrhyncha</taxon>
        <taxon>Cercopoidea</taxon>
        <taxon>Clastopteridae</taxon>
        <taxon>Clastoptera</taxon>
    </lineage>
</organism>
<gene>
    <name evidence="2" type="ORF">g.26110</name>
</gene>
<dbReference type="EMBL" id="GEDC01016598">
    <property type="protein sequence ID" value="JAS20700.1"/>
    <property type="molecule type" value="Transcribed_RNA"/>
</dbReference>
<feature type="compositionally biased region" description="Low complexity" evidence="1">
    <location>
        <begin position="1126"/>
        <end position="1136"/>
    </location>
</feature>